<dbReference type="AlphaFoldDB" id="A0A1V1P554"/>
<dbReference type="Proteomes" id="UP000189670">
    <property type="component" value="Unassembled WGS sequence"/>
</dbReference>
<dbReference type="EMBL" id="ATBP01000508">
    <property type="protein sequence ID" value="ETR70012.1"/>
    <property type="molecule type" value="Genomic_DNA"/>
</dbReference>
<comment type="caution">
    <text evidence="2">The sequence shown here is derived from an EMBL/GenBank/DDBJ whole genome shotgun (WGS) entry which is preliminary data.</text>
</comment>
<gene>
    <name evidence="2" type="ORF">OMM_09134</name>
</gene>
<sequence length="491" mass="57477">MKGKLLKFPIRFFRMIVNRDFNPIQGQKNSSLHFFQCRLPIWGSWIILLILCLTGIICLGVHGGIKNHLMVLESNPFASAIRIEGAFSRARLMRLKSLLYFNTQQNIFETTKQPSKYHKKVIQAVYPFNLVSLRFLDRSGFHILPESYDVLSVKVQKSQQNNTDDDIKEWILNHLKEDTFFATYAGASVNYGLIISEQLYRQMGFEKPFQHLDNDLNISFLSVDGKYNLLENRARNNQELWAPLTQAEQTRYVVNMPLVNVAAHLPGGDALITEGCYDILTKGKYFSPCKPIEHFYIQFEKPYETLDQQKTIQWANAAFGKHVFHQPYFSPDKKTIKFQFQDLSFNPKYRDISTQCHVKSQFHHLEAMIDIPLKIDFKDDPPTYSEKTSTYYYAYLYINKDQDILNHIQLLTRFIKNKFESYIEDHQVMTLKKYRSDMSRINWIVFWVFLSIASLMLVYISVTFSLFLQTKMHNIGMMMSFGAPALLIKQI</sequence>
<reference evidence="3" key="1">
    <citation type="submission" date="2012-11" db="EMBL/GenBank/DDBJ databases">
        <authorList>
            <person name="Lucero-Rivera Y.E."/>
            <person name="Tovar-Ramirez D."/>
        </authorList>
    </citation>
    <scope>NUCLEOTIDE SEQUENCE [LARGE SCALE GENOMIC DNA]</scope>
    <source>
        <strain evidence="3">Araruama</strain>
    </source>
</reference>
<organism evidence="2 3">
    <name type="scientific">Candidatus Magnetoglobus multicellularis str. Araruama</name>
    <dbReference type="NCBI Taxonomy" id="890399"/>
    <lineage>
        <taxon>Bacteria</taxon>
        <taxon>Pseudomonadati</taxon>
        <taxon>Thermodesulfobacteriota</taxon>
        <taxon>Desulfobacteria</taxon>
        <taxon>Desulfobacterales</taxon>
        <taxon>Desulfobacteraceae</taxon>
        <taxon>Candidatus Magnetoglobus</taxon>
    </lineage>
</organism>
<keyword evidence="1" id="KW-0812">Transmembrane</keyword>
<evidence type="ECO:0000256" key="1">
    <source>
        <dbReference type="SAM" id="Phobius"/>
    </source>
</evidence>
<feature type="non-terminal residue" evidence="2">
    <location>
        <position position="491"/>
    </location>
</feature>
<evidence type="ECO:0000313" key="3">
    <source>
        <dbReference type="Proteomes" id="UP000189670"/>
    </source>
</evidence>
<protein>
    <submittedName>
        <fullName evidence="2">Uncharacterized protein</fullName>
    </submittedName>
</protein>
<feature type="transmembrane region" description="Helical" evidence="1">
    <location>
        <begin position="41"/>
        <end position="61"/>
    </location>
</feature>
<keyword evidence="1" id="KW-1133">Transmembrane helix</keyword>
<proteinExistence type="predicted"/>
<feature type="transmembrane region" description="Helical" evidence="1">
    <location>
        <begin position="441"/>
        <end position="460"/>
    </location>
</feature>
<evidence type="ECO:0000313" key="2">
    <source>
        <dbReference type="EMBL" id="ETR70012.1"/>
    </source>
</evidence>
<accession>A0A1V1P554</accession>
<keyword evidence="1" id="KW-0472">Membrane</keyword>
<name>A0A1V1P554_9BACT</name>